<dbReference type="AlphaFoldDB" id="A0A431TE95"/>
<dbReference type="OrthoDB" id="9181631at2"/>
<name>A0A431TE95_9BURK</name>
<accession>A0A431TE95</accession>
<organism evidence="1 2">
    <name type="scientific">Variovorax gossypii</name>
    <dbReference type="NCBI Taxonomy" id="1679495"/>
    <lineage>
        <taxon>Bacteria</taxon>
        <taxon>Pseudomonadati</taxon>
        <taxon>Pseudomonadota</taxon>
        <taxon>Betaproteobacteria</taxon>
        <taxon>Burkholderiales</taxon>
        <taxon>Comamonadaceae</taxon>
        <taxon>Variovorax</taxon>
    </lineage>
</organism>
<reference evidence="1 2" key="1">
    <citation type="submission" date="2018-12" db="EMBL/GenBank/DDBJ databases">
        <title>The genome of Variovorax gossypii DSM 100435.</title>
        <authorList>
            <person name="Gao J."/>
            <person name="Sun J."/>
        </authorList>
    </citation>
    <scope>NUCLEOTIDE SEQUENCE [LARGE SCALE GENOMIC DNA]</scope>
    <source>
        <strain evidence="1 2">DSM 100435</strain>
    </source>
</reference>
<protein>
    <submittedName>
        <fullName evidence="1">Uncharacterized protein</fullName>
    </submittedName>
</protein>
<dbReference type="RefSeq" id="WP_126473785.1">
    <property type="nucleotide sequence ID" value="NZ_RXOE01000012.1"/>
</dbReference>
<evidence type="ECO:0000313" key="1">
    <source>
        <dbReference type="EMBL" id="RTQ30667.1"/>
    </source>
</evidence>
<evidence type="ECO:0000313" key="2">
    <source>
        <dbReference type="Proteomes" id="UP000267418"/>
    </source>
</evidence>
<dbReference type="Proteomes" id="UP000267418">
    <property type="component" value="Unassembled WGS sequence"/>
</dbReference>
<proteinExistence type="predicted"/>
<sequence length="212" mass="23977">MTTEEFCASPIGTHGNVLLNWRASAPEDVLAYAEAYRNAAHGLIDALEQSGETSQTDHTACPAVFLYRHAIELYLKAMLHRIAKMSVDDQALRQLLPRLWREHSLAKLLDMAQPVLAAMRERLPLALRVFDEEELQFLFELDRIDPGSYAFRYPVASTGGPSMPSGLRMNVFAFARMADRTLDALQARCLHFMEQVRSLEPQMRLSLSAMRP</sequence>
<comment type="caution">
    <text evidence="1">The sequence shown here is derived from an EMBL/GenBank/DDBJ whole genome shotgun (WGS) entry which is preliminary data.</text>
</comment>
<keyword evidence="2" id="KW-1185">Reference proteome</keyword>
<gene>
    <name evidence="1" type="ORF">EJP69_28695</name>
</gene>
<dbReference type="EMBL" id="RXOE01000012">
    <property type="protein sequence ID" value="RTQ30667.1"/>
    <property type="molecule type" value="Genomic_DNA"/>
</dbReference>